<dbReference type="PROSITE" id="PS50287">
    <property type="entry name" value="SRCR_2"/>
    <property type="match status" value="1"/>
</dbReference>
<dbReference type="InterPro" id="IPR036772">
    <property type="entry name" value="SRCR-like_dom_sf"/>
</dbReference>
<dbReference type="Pfam" id="PF00530">
    <property type="entry name" value="SRCR"/>
    <property type="match status" value="1"/>
</dbReference>
<dbReference type="Ensembl" id="ENSMMOT00000014110.1">
    <property type="protein sequence ID" value="ENSMMOP00000013887.1"/>
    <property type="gene ID" value="ENSMMOG00000010635.1"/>
</dbReference>
<dbReference type="SMART" id="SM00202">
    <property type="entry name" value="SR"/>
    <property type="match status" value="1"/>
</dbReference>
<keyword evidence="3 4" id="KW-1015">Disulfide bond</keyword>
<accession>A0A3Q3WN89</accession>
<keyword evidence="7" id="KW-1185">Reference proteome</keyword>
<name>A0A3Q3WN89_MOLML</name>
<reference evidence="6" key="2">
    <citation type="submission" date="2025-09" db="UniProtKB">
        <authorList>
            <consortium name="Ensembl"/>
        </authorList>
    </citation>
    <scope>IDENTIFICATION</scope>
</reference>
<feature type="domain" description="SRCR" evidence="5">
    <location>
        <begin position="28"/>
        <end position="107"/>
    </location>
</feature>
<proteinExistence type="predicted"/>
<dbReference type="SUPFAM" id="SSF56487">
    <property type="entry name" value="SRCR-like"/>
    <property type="match status" value="1"/>
</dbReference>
<dbReference type="GO" id="GO:0016020">
    <property type="term" value="C:membrane"/>
    <property type="evidence" value="ECO:0007669"/>
    <property type="project" value="InterPro"/>
</dbReference>
<keyword evidence="1" id="KW-0732">Signal</keyword>
<evidence type="ECO:0000256" key="3">
    <source>
        <dbReference type="ARBA" id="ARBA00023157"/>
    </source>
</evidence>
<reference evidence="6" key="1">
    <citation type="submission" date="2025-08" db="UniProtKB">
        <authorList>
            <consortium name="Ensembl"/>
        </authorList>
    </citation>
    <scope>IDENTIFICATION</scope>
</reference>
<sequence length="187" mass="20484">MNNPVDSTSGINDGFDLTVTSRNSENFGKWGYVGDCSWSGNTEKVACRSTHCGEPVSSRLVLLPVKSMVWLNEVNCTGSERSLSDCKFPGWGVSVYQKDTAKKITCSRKDGLSAARTAAPTSVPVDLGRSGHVFPAWKSTKRSPAVSRRRCQSGSDGQRSTQQLLRGGSYLSQWYQPSCLRLRLEPE</sequence>
<dbReference type="Gene3D" id="3.10.250.10">
    <property type="entry name" value="SRCR-like domain"/>
    <property type="match status" value="1"/>
</dbReference>
<evidence type="ECO:0000313" key="7">
    <source>
        <dbReference type="Proteomes" id="UP000261620"/>
    </source>
</evidence>
<dbReference type="AlphaFoldDB" id="A0A3Q3WN89"/>
<evidence type="ECO:0000256" key="2">
    <source>
        <dbReference type="ARBA" id="ARBA00022737"/>
    </source>
</evidence>
<organism evidence="6 7">
    <name type="scientific">Mola mola</name>
    <name type="common">Ocean sunfish</name>
    <name type="synonym">Tetraodon mola</name>
    <dbReference type="NCBI Taxonomy" id="94237"/>
    <lineage>
        <taxon>Eukaryota</taxon>
        <taxon>Metazoa</taxon>
        <taxon>Chordata</taxon>
        <taxon>Craniata</taxon>
        <taxon>Vertebrata</taxon>
        <taxon>Euteleostomi</taxon>
        <taxon>Actinopterygii</taxon>
        <taxon>Neopterygii</taxon>
        <taxon>Teleostei</taxon>
        <taxon>Neoteleostei</taxon>
        <taxon>Acanthomorphata</taxon>
        <taxon>Eupercaria</taxon>
        <taxon>Tetraodontiformes</taxon>
        <taxon>Molidae</taxon>
        <taxon>Mola</taxon>
    </lineage>
</organism>
<evidence type="ECO:0000313" key="6">
    <source>
        <dbReference type="Ensembl" id="ENSMMOP00000013887.1"/>
    </source>
</evidence>
<comment type="caution">
    <text evidence="4">Lacks conserved residue(s) required for the propagation of feature annotation.</text>
</comment>
<evidence type="ECO:0000259" key="5">
    <source>
        <dbReference type="PROSITE" id="PS50287"/>
    </source>
</evidence>
<feature type="disulfide bond" evidence="4">
    <location>
        <begin position="76"/>
        <end position="86"/>
    </location>
</feature>
<dbReference type="Proteomes" id="UP000261620">
    <property type="component" value="Unplaced"/>
</dbReference>
<dbReference type="STRING" id="94237.ENSMMOP00000013887"/>
<evidence type="ECO:0000256" key="4">
    <source>
        <dbReference type="PROSITE-ProRule" id="PRU00196"/>
    </source>
</evidence>
<dbReference type="PANTHER" id="PTHR19331">
    <property type="entry name" value="SCAVENGER RECEPTOR DOMAIN-CONTAINING"/>
    <property type="match status" value="1"/>
</dbReference>
<evidence type="ECO:0000256" key="1">
    <source>
        <dbReference type="ARBA" id="ARBA00022729"/>
    </source>
</evidence>
<protein>
    <recommendedName>
        <fullName evidence="5">SRCR domain-containing protein</fullName>
    </recommendedName>
</protein>
<dbReference type="InterPro" id="IPR001190">
    <property type="entry name" value="SRCR"/>
</dbReference>
<keyword evidence="2" id="KW-0677">Repeat</keyword>
<dbReference type="PRINTS" id="PR00258">
    <property type="entry name" value="SPERACTRCPTR"/>
</dbReference>